<evidence type="ECO:0000259" key="3">
    <source>
        <dbReference type="PROSITE" id="PS51186"/>
    </source>
</evidence>
<dbReference type="SUPFAM" id="SSF55729">
    <property type="entry name" value="Acyl-CoA N-acyltransferases (Nat)"/>
    <property type="match status" value="1"/>
</dbReference>
<dbReference type="Gene3D" id="3.40.630.30">
    <property type="match status" value="1"/>
</dbReference>
<dbReference type="RefSeq" id="WP_184925606.1">
    <property type="nucleotide sequence ID" value="NZ_JACHMO010000001.1"/>
</dbReference>
<sequence length="263" mass="28844">MDSLLPAFPPVDDPYSFSELSEDSLSATWGALRTHALKWHPDADLDEQLRHWALTGTGDHDTAALVTVPSRAVDAADTLVRHGFSPLLVTAARLPGRGHDGGSTVKIRPLTHDDLDAAVELNVETTRYDSRFGMVTTRPSTPERLREHITEVLGRSEPCAWLAESEGEVVGFLYYDLPGHSDWIAGRTSVRPVAYLGLLGVREDARGGGIGAALADHAHDLLDEAGIGVTLLHHALPNPLSTPFWYSHGYRPLWTTWQRRPAR</sequence>
<dbReference type="CDD" id="cd04301">
    <property type="entry name" value="NAT_SF"/>
    <property type="match status" value="1"/>
</dbReference>
<dbReference type="Pfam" id="PF00583">
    <property type="entry name" value="Acetyltransf_1"/>
    <property type="match status" value="1"/>
</dbReference>
<dbReference type="InterPro" id="IPR000182">
    <property type="entry name" value="GNAT_dom"/>
</dbReference>
<evidence type="ECO:0000256" key="1">
    <source>
        <dbReference type="ARBA" id="ARBA00022679"/>
    </source>
</evidence>
<comment type="caution">
    <text evidence="4">The sequence shown here is derived from an EMBL/GenBank/DDBJ whole genome shotgun (WGS) entry which is preliminary data.</text>
</comment>
<organism evidence="4 5">
    <name type="scientific">Saccharothrix ecbatanensis</name>
    <dbReference type="NCBI Taxonomy" id="1105145"/>
    <lineage>
        <taxon>Bacteria</taxon>
        <taxon>Bacillati</taxon>
        <taxon>Actinomycetota</taxon>
        <taxon>Actinomycetes</taxon>
        <taxon>Pseudonocardiales</taxon>
        <taxon>Pseudonocardiaceae</taxon>
        <taxon>Saccharothrix</taxon>
    </lineage>
</organism>
<dbReference type="EMBL" id="JACHMO010000001">
    <property type="protein sequence ID" value="MBB5806257.1"/>
    <property type="molecule type" value="Genomic_DNA"/>
</dbReference>
<protein>
    <submittedName>
        <fullName evidence="4">GNAT superfamily N-acetyltransferase</fullName>
    </submittedName>
</protein>
<evidence type="ECO:0000313" key="4">
    <source>
        <dbReference type="EMBL" id="MBB5806257.1"/>
    </source>
</evidence>
<dbReference type="PANTHER" id="PTHR43877">
    <property type="entry name" value="AMINOALKYLPHOSPHONATE N-ACETYLTRANSFERASE-RELATED-RELATED"/>
    <property type="match status" value="1"/>
</dbReference>
<gene>
    <name evidence="4" type="ORF">F4560_006025</name>
</gene>
<accession>A0A7W9HPU6</accession>
<evidence type="ECO:0000256" key="2">
    <source>
        <dbReference type="ARBA" id="ARBA00023315"/>
    </source>
</evidence>
<keyword evidence="5" id="KW-1185">Reference proteome</keyword>
<proteinExistence type="predicted"/>
<reference evidence="4 5" key="1">
    <citation type="submission" date="2020-08" db="EMBL/GenBank/DDBJ databases">
        <title>Sequencing the genomes of 1000 actinobacteria strains.</title>
        <authorList>
            <person name="Klenk H.-P."/>
        </authorList>
    </citation>
    <scope>NUCLEOTIDE SEQUENCE [LARGE SCALE GENOMIC DNA]</scope>
    <source>
        <strain evidence="4 5">DSM 45486</strain>
    </source>
</reference>
<dbReference type="PROSITE" id="PS51186">
    <property type="entry name" value="GNAT"/>
    <property type="match status" value="1"/>
</dbReference>
<dbReference type="InterPro" id="IPR050832">
    <property type="entry name" value="Bact_Acetyltransf"/>
</dbReference>
<dbReference type="Proteomes" id="UP000552097">
    <property type="component" value="Unassembled WGS sequence"/>
</dbReference>
<evidence type="ECO:0000313" key="5">
    <source>
        <dbReference type="Proteomes" id="UP000552097"/>
    </source>
</evidence>
<dbReference type="AlphaFoldDB" id="A0A7W9HPU6"/>
<dbReference type="GO" id="GO:0016747">
    <property type="term" value="F:acyltransferase activity, transferring groups other than amino-acyl groups"/>
    <property type="evidence" value="ECO:0007669"/>
    <property type="project" value="InterPro"/>
</dbReference>
<feature type="domain" description="N-acetyltransferase" evidence="3">
    <location>
        <begin position="105"/>
        <end position="263"/>
    </location>
</feature>
<dbReference type="InterPro" id="IPR016181">
    <property type="entry name" value="Acyl_CoA_acyltransferase"/>
</dbReference>
<keyword evidence="2" id="KW-0012">Acyltransferase</keyword>
<name>A0A7W9HPU6_9PSEU</name>
<keyword evidence="1 4" id="KW-0808">Transferase</keyword>